<dbReference type="RefSeq" id="WP_145675748.1">
    <property type="nucleotide sequence ID" value="NZ_VITF01000005.1"/>
</dbReference>
<dbReference type="GO" id="GO:0005886">
    <property type="term" value="C:plasma membrane"/>
    <property type="evidence" value="ECO:0007669"/>
    <property type="project" value="TreeGrafter"/>
</dbReference>
<keyword evidence="7" id="KW-0472">Membrane</keyword>
<comment type="caution">
    <text evidence="9">The sequence shown here is derived from an EMBL/GenBank/DDBJ whole genome shotgun (WGS) entry which is preliminary data.</text>
</comment>
<gene>
    <name evidence="9" type="ORF">FBZ82_10536</name>
</gene>
<keyword evidence="7" id="KW-0812">Transmembrane</keyword>
<dbReference type="SUPFAM" id="SSF48452">
    <property type="entry name" value="TPR-like"/>
    <property type="match status" value="2"/>
</dbReference>
<dbReference type="GO" id="GO:0017004">
    <property type="term" value="P:cytochrome complex assembly"/>
    <property type="evidence" value="ECO:0007669"/>
    <property type="project" value="UniProtKB-KW"/>
</dbReference>
<dbReference type="Gene3D" id="1.25.40.10">
    <property type="entry name" value="Tetratricopeptide repeat domain"/>
    <property type="match status" value="2"/>
</dbReference>
<evidence type="ECO:0000256" key="7">
    <source>
        <dbReference type="SAM" id="Phobius"/>
    </source>
</evidence>
<dbReference type="EMBL" id="VITF01000005">
    <property type="protein sequence ID" value="TWA68879.1"/>
    <property type="molecule type" value="Genomic_DNA"/>
</dbReference>
<dbReference type="NCBIfam" id="TIGR03142">
    <property type="entry name" value="cytochro_ccmI"/>
    <property type="match status" value="1"/>
</dbReference>
<feature type="region of interest" description="Disordered" evidence="6">
    <location>
        <begin position="303"/>
        <end position="338"/>
    </location>
</feature>
<dbReference type="InterPro" id="IPR011990">
    <property type="entry name" value="TPR-like_helical_dom_sf"/>
</dbReference>
<evidence type="ECO:0000313" key="9">
    <source>
        <dbReference type="EMBL" id="TWA68879.1"/>
    </source>
</evidence>
<dbReference type="InterPro" id="IPR056413">
    <property type="entry name" value="TPR_CcmH_CycH"/>
</dbReference>
<dbReference type="AlphaFoldDB" id="A0A560B8N6"/>
<feature type="repeat" description="TPR" evidence="5">
    <location>
        <begin position="175"/>
        <end position="208"/>
    </location>
</feature>
<name>A0A560B8N6_AZOBR</name>
<evidence type="ECO:0000259" key="8">
    <source>
        <dbReference type="Pfam" id="PF23914"/>
    </source>
</evidence>
<evidence type="ECO:0000256" key="2">
    <source>
        <dbReference type="ARBA" id="ARBA00022737"/>
    </source>
</evidence>
<dbReference type="Proteomes" id="UP000316083">
    <property type="component" value="Unassembled WGS sequence"/>
</dbReference>
<dbReference type="Pfam" id="PF23914">
    <property type="entry name" value="TPR_CcmH_CycH"/>
    <property type="match status" value="2"/>
</dbReference>
<dbReference type="InterPro" id="IPR019734">
    <property type="entry name" value="TPR_rpt"/>
</dbReference>
<dbReference type="InterPro" id="IPR051263">
    <property type="entry name" value="C-type_cytochrome_biogenesis"/>
</dbReference>
<evidence type="ECO:0000256" key="3">
    <source>
        <dbReference type="ARBA" id="ARBA00022748"/>
    </source>
</evidence>
<keyword evidence="3" id="KW-0201">Cytochrome c-type biogenesis</keyword>
<feature type="domain" description="Cytochrome c-type biogenesis protein H TPR" evidence="8">
    <location>
        <begin position="164"/>
        <end position="279"/>
    </location>
</feature>
<dbReference type="PANTHER" id="PTHR47870">
    <property type="entry name" value="CYTOCHROME C-TYPE BIOGENESIS PROTEIN CCMH"/>
    <property type="match status" value="1"/>
</dbReference>
<dbReference type="PANTHER" id="PTHR47870:SF1">
    <property type="entry name" value="CYTOCHROME C-TYPE BIOGENESIS PROTEIN CCMH"/>
    <property type="match status" value="1"/>
</dbReference>
<dbReference type="SMART" id="SM00028">
    <property type="entry name" value="TPR"/>
    <property type="match status" value="3"/>
</dbReference>
<proteinExistence type="predicted"/>
<organism evidence="9 10">
    <name type="scientific">Azospirillum brasilense</name>
    <dbReference type="NCBI Taxonomy" id="192"/>
    <lineage>
        <taxon>Bacteria</taxon>
        <taxon>Pseudomonadati</taxon>
        <taxon>Pseudomonadota</taxon>
        <taxon>Alphaproteobacteria</taxon>
        <taxon>Rhodospirillales</taxon>
        <taxon>Azospirillaceae</taxon>
        <taxon>Azospirillum</taxon>
    </lineage>
</organism>
<reference evidence="9 10" key="1">
    <citation type="submission" date="2019-06" db="EMBL/GenBank/DDBJ databases">
        <title>Genomic Encyclopedia of Type Strains, Phase IV (KMG-V): Genome sequencing to study the core and pangenomes of soil and plant-associated prokaryotes.</title>
        <authorList>
            <person name="Whitman W."/>
        </authorList>
    </citation>
    <scope>NUCLEOTIDE SEQUENCE [LARGE SCALE GENOMIC DNA]</scope>
    <source>
        <strain evidence="9 10">BR 11796</strain>
    </source>
</reference>
<keyword evidence="2" id="KW-0677">Repeat</keyword>
<keyword evidence="4 5" id="KW-0802">TPR repeat</keyword>
<evidence type="ECO:0000256" key="5">
    <source>
        <dbReference type="PROSITE-ProRule" id="PRU00339"/>
    </source>
</evidence>
<dbReference type="PROSITE" id="PS50005">
    <property type="entry name" value="TPR"/>
    <property type="match status" value="1"/>
</dbReference>
<comment type="subcellular location">
    <subcellularLocation>
        <location evidence="1">Cell envelope</location>
    </subcellularLocation>
</comment>
<keyword evidence="7" id="KW-1133">Transmembrane helix</keyword>
<evidence type="ECO:0000256" key="1">
    <source>
        <dbReference type="ARBA" id="ARBA00004196"/>
    </source>
</evidence>
<evidence type="ECO:0000313" key="10">
    <source>
        <dbReference type="Proteomes" id="UP000316083"/>
    </source>
</evidence>
<feature type="domain" description="Cytochrome c-type biogenesis protein H TPR" evidence="8">
    <location>
        <begin position="340"/>
        <end position="474"/>
    </location>
</feature>
<evidence type="ECO:0000256" key="4">
    <source>
        <dbReference type="ARBA" id="ARBA00022803"/>
    </source>
</evidence>
<accession>A0A560B8N6</accession>
<evidence type="ECO:0000256" key="6">
    <source>
        <dbReference type="SAM" id="MobiDB-lite"/>
    </source>
</evidence>
<feature type="transmembrane region" description="Helical" evidence="7">
    <location>
        <begin position="6"/>
        <end position="23"/>
    </location>
</feature>
<dbReference type="GO" id="GO:0030313">
    <property type="term" value="C:cell envelope"/>
    <property type="evidence" value="ECO:0007669"/>
    <property type="project" value="UniProtKB-SubCell"/>
</dbReference>
<feature type="compositionally biased region" description="Low complexity" evidence="6">
    <location>
        <begin position="310"/>
        <end position="334"/>
    </location>
</feature>
<sequence length="488" mass="51815">MLFWIVAAALTAAVVLLIVPPLLRKPEGAAEERAAYDLEVYRDQLGELERDQGRGLISEAQAAAARAEIGRRMLAIADRGKGPVKNGAKNGAKNAEKAKAPAARAPRSAMALAALLAVLLPLGTLAVYGKLGRPELPAQPLASRNLDHERGGPPKNVLAAMDKLKAQLAETPDDPQGWAILGQAYAKMGRLPEAADALGKAVALAGDDLELLGSYGEVLISANGGTVPDEARKTFDRVLAKDPAEPRARFYAALARFQAGDTKDALERWSALLAESHADAPWVPIVRTQIAEAAKALNLDPAKVTPEPLPAQQQPPVAQDQGQNQGQGQAQGQAEGEDQQQMIRGMVDGLAARLEANPDDVDGWLRLSRSYGVMGESAKAIDAARKARERAPQRPDVLVAYASALLSAEPRSSKPGPMPEEAVAALRQALAVEPDNRDALWLLGLNAAGVGQTTEATDLWTRLLAQFKPEEPEYTLIRARLDSLKAGG</sequence>
<protein>
    <submittedName>
        <fullName evidence="9">Cytochrome c-type biogenesis protein CcmH</fullName>
    </submittedName>
</protein>
<dbReference type="InterPro" id="IPR017560">
    <property type="entry name" value="Cyt_c_biogenesis_CcmI"/>
</dbReference>
<feature type="transmembrane region" description="Helical" evidence="7">
    <location>
        <begin position="109"/>
        <end position="129"/>
    </location>
</feature>